<name>A0AAN7VTQ3_9PEZI</name>
<proteinExistence type="predicted"/>
<organism evidence="2 3">
    <name type="scientific">Elasticomyces elasticus</name>
    <dbReference type="NCBI Taxonomy" id="574655"/>
    <lineage>
        <taxon>Eukaryota</taxon>
        <taxon>Fungi</taxon>
        <taxon>Dikarya</taxon>
        <taxon>Ascomycota</taxon>
        <taxon>Pezizomycotina</taxon>
        <taxon>Dothideomycetes</taxon>
        <taxon>Dothideomycetidae</taxon>
        <taxon>Mycosphaerellales</taxon>
        <taxon>Teratosphaeriaceae</taxon>
        <taxon>Elasticomyces</taxon>
    </lineage>
</organism>
<dbReference type="AlphaFoldDB" id="A0AAN7VTQ3"/>
<evidence type="ECO:0000313" key="2">
    <source>
        <dbReference type="EMBL" id="KAK5703057.1"/>
    </source>
</evidence>
<sequence length="231" mass="26030">MERPRTDSTAAQPEQPPRSLYKVQYVKAIKLFNNKKFDECIEAARYTLNDPTLPRYYHIKSLLLIANAEEDWYPAERCRREAEDVKRARLSVLRTLRKDLNAVAASLQKEAPSVVDERFLLPGFDPENMDMEWESGEEEREDNEDKTVGASATGAEDVAASWESVEERKAGPAGDEVMGASKASAAHGGGSSVAESVFSVRASTTMPRRTPRTRHFRAWKSRTGKKRLPVW</sequence>
<gene>
    <name evidence="2" type="ORF">LTR97_004003</name>
</gene>
<evidence type="ECO:0000313" key="3">
    <source>
        <dbReference type="Proteomes" id="UP001310594"/>
    </source>
</evidence>
<protein>
    <submittedName>
        <fullName evidence="2">Uncharacterized protein</fullName>
    </submittedName>
</protein>
<feature type="compositionally biased region" description="Basic residues" evidence="1">
    <location>
        <begin position="209"/>
        <end position="231"/>
    </location>
</feature>
<comment type="caution">
    <text evidence="2">The sequence shown here is derived from an EMBL/GenBank/DDBJ whole genome shotgun (WGS) entry which is preliminary data.</text>
</comment>
<evidence type="ECO:0000256" key="1">
    <source>
        <dbReference type="SAM" id="MobiDB-lite"/>
    </source>
</evidence>
<feature type="region of interest" description="Disordered" evidence="1">
    <location>
        <begin position="130"/>
        <end position="231"/>
    </location>
</feature>
<accession>A0AAN7VTQ3</accession>
<feature type="compositionally biased region" description="Low complexity" evidence="1">
    <location>
        <begin position="179"/>
        <end position="196"/>
    </location>
</feature>
<feature type="compositionally biased region" description="Acidic residues" evidence="1">
    <location>
        <begin position="130"/>
        <end position="144"/>
    </location>
</feature>
<reference evidence="2" key="1">
    <citation type="submission" date="2023-08" db="EMBL/GenBank/DDBJ databases">
        <title>Black Yeasts Isolated from many extreme environments.</title>
        <authorList>
            <person name="Coleine C."/>
            <person name="Stajich J.E."/>
            <person name="Selbmann L."/>
        </authorList>
    </citation>
    <scope>NUCLEOTIDE SEQUENCE</scope>
    <source>
        <strain evidence="2">CCFEE 5810</strain>
    </source>
</reference>
<dbReference type="Proteomes" id="UP001310594">
    <property type="component" value="Unassembled WGS sequence"/>
</dbReference>
<dbReference type="EMBL" id="JAVRQU010000005">
    <property type="protein sequence ID" value="KAK5703057.1"/>
    <property type="molecule type" value="Genomic_DNA"/>
</dbReference>